<feature type="chain" id="PRO_5046942047" evidence="1">
    <location>
        <begin position="21"/>
        <end position="305"/>
    </location>
</feature>
<feature type="signal peptide" evidence="1">
    <location>
        <begin position="1"/>
        <end position="20"/>
    </location>
</feature>
<organism evidence="3 4">
    <name type="scientific">Vibrio agarivorans</name>
    <dbReference type="NCBI Taxonomy" id="153622"/>
    <lineage>
        <taxon>Bacteria</taxon>
        <taxon>Pseudomonadati</taxon>
        <taxon>Pseudomonadota</taxon>
        <taxon>Gammaproteobacteria</taxon>
        <taxon>Vibrionales</taxon>
        <taxon>Vibrionaceae</taxon>
        <taxon>Vibrio</taxon>
    </lineage>
</organism>
<reference evidence="3" key="1">
    <citation type="submission" date="2024-05" db="EMBL/GenBank/DDBJ databases">
        <title>Genome Sequences of Four Agar- Degrading Marine Bacteria.</title>
        <authorList>
            <person name="Phillips E.K."/>
            <person name="Shaffer J.C."/>
            <person name="Henson M.W."/>
            <person name="Temperton B."/>
            <person name="Thrash C.J."/>
            <person name="Martin M.O."/>
        </authorList>
    </citation>
    <scope>NUCLEOTIDE SEQUENCE</scope>
    <source>
        <strain evidence="3">EKP203</strain>
    </source>
</reference>
<dbReference type="Gene3D" id="2.60.120.200">
    <property type="match status" value="1"/>
</dbReference>
<feature type="domain" description="Alginate lyase 2" evidence="2">
    <location>
        <begin position="29"/>
        <end position="305"/>
    </location>
</feature>
<evidence type="ECO:0000313" key="3">
    <source>
        <dbReference type="EMBL" id="MDN2483624.1"/>
    </source>
</evidence>
<keyword evidence="4" id="KW-1185">Reference proteome</keyword>
<dbReference type="EMBL" id="JAUEOZ010000002">
    <property type="protein sequence ID" value="MDN2483624.1"/>
    <property type="molecule type" value="Genomic_DNA"/>
</dbReference>
<evidence type="ECO:0000256" key="1">
    <source>
        <dbReference type="SAM" id="SignalP"/>
    </source>
</evidence>
<keyword evidence="3" id="KW-0456">Lyase</keyword>
<name>A0ABT7Y6F3_9VIBR</name>
<dbReference type="Pfam" id="PF08787">
    <property type="entry name" value="Alginate_lyase2"/>
    <property type="match status" value="1"/>
</dbReference>
<dbReference type="InterPro" id="IPR014895">
    <property type="entry name" value="Alginate_lyase_2"/>
</dbReference>
<proteinExistence type="predicted"/>
<protein>
    <submittedName>
        <fullName evidence="3">Polysaccharide lyase family 7 protein</fullName>
    </submittedName>
</protein>
<comment type="caution">
    <text evidence="3">The sequence shown here is derived from an EMBL/GenBank/DDBJ whole genome shotgun (WGS) entry which is preliminary data.</text>
</comment>
<evidence type="ECO:0000313" key="4">
    <source>
        <dbReference type="Proteomes" id="UP001169719"/>
    </source>
</evidence>
<keyword evidence="1" id="KW-0732">Signal</keyword>
<dbReference type="Proteomes" id="UP001169719">
    <property type="component" value="Unassembled WGS sequence"/>
</dbReference>
<gene>
    <name evidence="3" type="ORF">QWJ08_19950</name>
</gene>
<evidence type="ECO:0000259" key="2">
    <source>
        <dbReference type="Pfam" id="PF08787"/>
    </source>
</evidence>
<sequence>MKAKLLATAVITSLSFGAHAADKVPADVLDLSCWKVTLPVSLTGGDKPTEFSEQEIVNGANHDEYFYVNEAGDGVVFRSPVAGVRTSENTKYIRSELREMMRCGDESISTRGVNGNNWVFSNNVAEESHKLAAGVDGTLEATLSVDHVTTTGEIWQQGRVIIGQIHAPKDEPVKIYYRKLPNHTTGSLWISHEPNRGDDIIFPMIGPSKPNYWRQSAKDVPESFDDGIALGEKFSYKIEIEGADMTVTVMRDGKPDVVQKVDMQNSGYEEADQWMYFKAGVYNQNRTGDADDYVQATFYKLDVNH</sequence>
<dbReference type="RefSeq" id="WP_289963698.1">
    <property type="nucleotide sequence ID" value="NZ_JAUEOZ010000002.1"/>
</dbReference>
<dbReference type="SUPFAM" id="SSF49899">
    <property type="entry name" value="Concanavalin A-like lectins/glucanases"/>
    <property type="match status" value="1"/>
</dbReference>
<accession>A0ABT7Y6F3</accession>
<dbReference type="InterPro" id="IPR013320">
    <property type="entry name" value="ConA-like_dom_sf"/>
</dbReference>
<dbReference type="GO" id="GO:0016829">
    <property type="term" value="F:lyase activity"/>
    <property type="evidence" value="ECO:0007669"/>
    <property type="project" value="UniProtKB-KW"/>
</dbReference>